<feature type="region of interest" description="Disordered" evidence="1">
    <location>
        <begin position="1"/>
        <end position="37"/>
    </location>
</feature>
<dbReference type="AlphaFoldDB" id="A0A8K0KB10"/>
<dbReference type="GO" id="GO:0045892">
    <property type="term" value="P:negative regulation of DNA-templated transcription"/>
    <property type="evidence" value="ECO:0007669"/>
    <property type="project" value="InterPro"/>
</dbReference>
<gene>
    <name evidence="3" type="ORF">J437_LFUL010255</name>
</gene>
<dbReference type="PANTHER" id="PTHR14628:SF1">
    <property type="entry name" value="BEN DOMAIN-CONTAINING PROTEIN 5"/>
    <property type="match status" value="1"/>
</dbReference>
<evidence type="ECO:0000313" key="4">
    <source>
        <dbReference type="Proteomes" id="UP000792457"/>
    </source>
</evidence>
<keyword evidence="4" id="KW-1185">Reference proteome</keyword>
<accession>A0A8K0KB10</accession>
<protein>
    <recommendedName>
        <fullName evidence="2">BEN domain-containing protein</fullName>
    </recommendedName>
</protein>
<evidence type="ECO:0000313" key="3">
    <source>
        <dbReference type="EMBL" id="KAG8231057.1"/>
    </source>
</evidence>
<evidence type="ECO:0000259" key="2">
    <source>
        <dbReference type="PROSITE" id="PS51457"/>
    </source>
</evidence>
<dbReference type="OrthoDB" id="7701138at2759"/>
<feature type="compositionally biased region" description="Low complexity" evidence="1">
    <location>
        <begin position="18"/>
        <end position="29"/>
    </location>
</feature>
<dbReference type="PROSITE" id="PS51457">
    <property type="entry name" value="BEN"/>
    <property type="match status" value="1"/>
</dbReference>
<dbReference type="InterPro" id="IPR040391">
    <property type="entry name" value="BEND5"/>
</dbReference>
<name>A0A8K0KB10_LADFU</name>
<sequence>MSLSSHLKRKHPLDEGTESSLNCSSSSSDTDGELSRLREENRKLRKLAKHYRRKYFNTKERLRDVSSLNIELQKRLFGLTPPYDTPPSSLTNPTYSLQQHYTAMMLQQHQPPFAHSPNDPCNSDPEVVEVGAYGFMGQEYMQSGENGKGEEFLSEEKFQEAVSYIQDGENGDSMFVKNLALAIWGKETLSRRSVTGRRCMAIMDSKPKPPLSPNKLTYIREKLIERVRTSEPDVSQAELQRRLSKINQYIANKINHLSRKPV</sequence>
<feature type="compositionally biased region" description="Basic residues" evidence="1">
    <location>
        <begin position="1"/>
        <end position="11"/>
    </location>
</feature>
<organism evidence="3 4">
    <name type="scientific">Ladona fulva</name>
    <name type="common">Scarce chaser dragonfly</name>
    <name type="synonym">Libellula fulva</name>
    <dbReference type="NCBI Taxonomy" id="123851"/>
    <lineage>
        <taxon>Eukaryota</taxon>
        <taxon>Metazoa</taxon>
        <taxon>Ecdysozoa</taxon>
        <taxon>Arthropoda</taxon>
        <taxon>Hexapoda</taxon>
        <taxon>Insecta</taxon>
        <taxon>Pterygota</taxon>
        <taxon>Palaeoptera</taxon>
        <taxon>Odonata</taxon>
        <taxon>Epiprocta</taxon>
        <taxon>Anisoptera</taxon>
        <taxon>Libelluloidea</taxon>
        <taxon>Libellulidae</taxon>
        <taxon>Ladona</taxon>
    </lineage>
</organism>
<feature type="domain" description="BEN" evidence="2">
    <location>
        <begin position="147"/>
        <end position="261"/>
    </location>
</feature>
<dbReference type="SMART" id="SM01025">
    <property type="entry name" value="BEN"/>
    <property type="match status" value="1"/>
</dbReference>
<dbReference type="InterPro" id="IPR018379">
    <property type="entry name" value="BEN_domain"/>
</dbReference>
<dbReference type="PANTHER" id="PTHR14628">
    <property type="entry name" value="BEN DOMAIN-CONTAINING PROTEIN 5"/>
    <property type="match status" value="1"/>
</dbReference>
<dbReference type="EMBL" id="KZ308527">
    <property type="protein sequence ID" value="KAG8231057.1"/>
    <property type="molecule type" value="Genomic_DNA"/>
</dbReference>
<dbReference type="GO" id="GO:0003677">
    <property type="term" value="F:DNA binding"/>
    <property type="evidence" value="ECO:0007669"/>
    <property type="project" value="InterPro"/>
</dbReference>
<proteinExistence type="predicted"/>
<dbReference type="Gene3D" id="1.10.10.2590">
    <property type="entry name" value="BEN domain"/>
    <property type="match status" value="1"/>
</dbReference>
<dbReference type="Proteomes" id="UP000792457">
    <property type="component" value="Unassembled WGS sequence"/>
</dbReference>
<reference evidence="3" key="2">
    <citation type="submission" date="2017-10" db="EMBL/GenBank/DDBJ databases">
        <title>Ladona fulva Genome sequencing and assembly.</title>
        <authorList>
            <person name="Murali S."/>
            <person name="Richards S."/>
            <person name="Bandaranaike D."/>
            <person name="Bellair M."/>
            <person name="Blankenburg K."/>
            <person name="Chao H."/>
            <person name="Dinh H."/>
            <person name="Doddapaneni H."/>
            <person name="Dugan-Rocha S."/>
            <person name="Elkadiri S."/>
            <person name="Gnanaolivu R."/>
            <person name="Hernandez B."/>
            <person name="Skinner E."/>
            <person name="Javaid M."/>
            <person name="Lee S."/>
            <person name="Li M."/>
            <person name="Ming W."/>
            <person name="Munidasa M."/>
            <person name="Muniz J."/>
            <person name="Nguyen L."/>
            <person name="Hughes D."/>
            <person name="Osuji N."/>
            <person name="Pu L.-L."/>
            <person name="Puazo M."/>
            <person name="Qu C."/>
            <person name="Quiroz J."/>
            <person name="Raj R."/>
            <person name="Weissenberger G."/>
            <person name="Xin Y."/>
            <person name="Zou X."/>
            <person name="Han Y."/>
            <person name="Worley K."/>
            <person name="Muzny D."/>
            <person name="Gibbs R."/>
        </authorList>
    </citation>
    <scope>NUCLEOTIDE SEQUENCE</scope>
    <source>
        <strain evidence="3">Sampled in the wild</strain>
    </source>
</reference>
<dbReference type="Pfam" id="PF10523">
    <property type="entry name" value="BEN"/>
    <property type="match status" value="1"/>
</dbReference>
<reference evidence="3" key="1">
    <citation type="submission" date="2013-04" db="EMBL/GenBank/DDBJ databases">
        <authorList>
            <person name="Qu J."/>
            <person name="Murali S.C."/>
            <person name="Bandaranaike D."/>
            <person name="Bellair M."/>
            <person name="Blankenburg K."/>
            <person name="Chao H."/>
            <person name="Dinh H."/>
            <person name="Doddapaneni H."/>
            <person name="Downs B."/>
            <person name="Dugan-Rocha S."/>
            <person name="Elkadiri S."/>
            <person name="Gnanaolivu R.D."/>
            <person name="Hernandez B."/>
            <person name="Javaid M."/>
            <person name="Jayaseelan J.C."/>
            <person name="Lee S."/>
            <person name="Li M."/>
            <person name="Ming W."/>
            <person name="Munidasa M."/>
            <person name="Muniz J."/>
            <person name="Nguyen L."/>
            <person name="Ongeri F."/>
            <person name="Osuji N."/>
            <person name="Pu L.-L."/>
            <person name="Puazo M."/>
            <person name="Qu C."/>
            <person name="Quiroz J."/>
            <person name="Raj R."/>
            <person name="Weissenberger G."/>
            <person name="Xin Y."/>
            <person name="Zou X."/>
            <person name="Han Y."/>
            <person name="Richards S."/>
            <person name="Worley K."/>
            <person name="Muzny D."/>
            <person name="Gibbs R."/>
        </authorList>
    </citation>
    <scope>NUCLEOTIDE SEQUENCE</scope>
    <source>
        <strain evidence="3">Sampled in the wild</strain>
    </source>
</reference>
<evidence type="ECO:0000256" key="1">
    <source>
        <dbReference type="SAM" id="MobiDB-lite"/>
    </source>
</evidence>
<comment type="caution">
    <text evidence="3">The sequence shown here is derived from an EMBL/GenBank/DDBJ whole genome shotgun (WGS) entry which is preliminary data.</text>
</comment>